<protein>
    <recommendedName>
        <fullName evidence="1">DUF4240 domain-containing protein</fullName>
    </recommendedName>
</protein>
<keyword evidence="3" id="KW-1185">Reference proteome</keyword>
<dbReference type="OrthoDB" id="6200718at2"/>
<dbReference type="InterPro" id="IPR025334">
    <property type="entry name" value="DUF4240"/>
</dbReference>
<reference evidence="2 3" key="1">
    <citation type="journal article" date="2011" name="Stand. Genomic Sci.">
        <title>Complete genome sequence of Haliscomenobacter hydrossis type strain (O).</title>
        <authorList>
            <consortium name="US DOE Joint Genome Institute (JGI-PGF)"/>
            <person name="Daligault H."/>
            <person name="Lapidus A."/>
            <person name="Zeytun A."/>
            <person name="Nolan M."/>
            <person name="Lucas S."/>
            <person name="Del Rio T.G."/>
            <person name="Tice H."/>
            <person name="Cheng J.F."/>
            <person name="Tapia R."/>
            <person name="Han C."/>
            <person name="Goodwin L."/>
            <person name="Pitluck S."/>
            <person name="Liolios K."/>
            <person name="Pagani I."/>
            <person name="Ivanova N."/>
            <person name="Huntemann M."/>
            <person name="Mavromatis K."/>
            <person name="Mikhailova N."/>
            <person name="Pati A."/>
            <person name="Chen A."/>
            <person name="Palaniappan K."/>
            <person name="Land M."/>
            <person name="Hauser L."/>
            <person name="Brambilla E.M."/>
            <person name="Rohde M."/>
            <person name="Verbarg S."/>
            <person name="Goker M."/>
            <person name="Bristow J."/>
            <person name="Eisen J.A."/>
            <person name="Markowitz V."/>
            <person name="Hugenholtz P."/>
            <person name="Kyrpides N.C."/>
            <person name="Klenk H.P."/>
            <person name="Woyke T."/>
        </authorList>
    </citation>
    <scope>NUCLEOTIDE SEQUENCE [LARGE SCALE GENOMIC DNA]</scope>
    <source>
        <strain evidence="3">ATCC 27775 / DSM 1100 / LMG 10767 / O</strain>
    </source>
</reference>
<proteinExistence type="predicted"/>
<evidence type="ECO:0000313" key="2">
    <source>
        <dbReference type="EMBL" id="AEE50723.1"/>
    </source>
</evidence>
<feature type="domain" description="DUF4240" evidence="1">
    <location>
        <begin position="44"/>
        <end position="160"/>
    </location>
</feature>
<dbReference type="eggNOG" id="ENOG50337VW">
    <property type="taxonomic scope" value="Bacteria"/>
</dbReference>
<organism evidence="2 3">
    <name type="scientific">Haliscomenobacter hydrossis (strain ATCC 27775 / DSM 1100 / LMG 10767 / O)</name>
    <dbReference type="NCBI Taxonomy" id="760192"/>
    <lineage>
        <taxon>Bacteria</taxon>
        <taxon>Pseudomonadati</taxon>
        <taxon>Bacteroidota</taxon>
        <taxon>Saprospiria</taxon>
        <taxon>Saprospirales</taxon>
        <taxon>Haliscomenobacteraceae</taxon>
        <taxon>Haliscomenobacter</taxon>
    </lineage>
</organism>
<gene>
    <name evidence="2" type="ordered locus">Halhy_2858</name>
</gene>
<dbReference type="KEGG" id="hhy:Halhy_2858"/>
<dbReference type="AlphaFoldDB" id="F4L364"/>
<dbReference type="EMBL" id="CP002691">
    <property type="protein sequence ID" value="AEE50723.1"/>
    <property type="molecule type" value="Genomic_DNA"/>
</dbReference>
<evidence type="ECO:0000313" key="3">
    <source>
        <dbReference type="Proteomes" id="UP000008461"/>
    </source>
</evidence>
<dbReference type="RefSeq" id="WP_013765269.1">
    <property type="nucleotide sequence ID" value="NC_015510.1"/>
</dbReference>
<evidence type="ECO:0000259" key="1">
    <source>
        <dbReference type="Pfam" id="PF14024"/>
    </source>
</evidence>
<dbReference type="HOGENOM" id="CLU_123807_0_0_10"/>
<dbReference type="Proteomes" id="UP000008461">
    <property type="component" value="Chromosome"/>
</dbReference>
<sequence length="184" mass="20816">MTTKISVSLSAIDDDFLRQLKDKYSGHTRLDIQVVELDEEPTLTETDFWNIIDALDWDAPNTDAILEPAIQALSQQPLSHIYQFEDMLAEKLFQLDTAAHANVAYPEPQRISEDGFLYVRAAVLASGQEYYTEVLNNPALLDADDDFEPILSLAALAYERKTGKDFDYIAPVDYETYANEAGWE</sequence>
<name>F4L364_HALH1</name>
<accession>F4L364</accession>
<dbReference type="Pfam" id="PF14024">
    <property type="entry name" value="DUF4240"/>
    <property type="match status" value="1"/>
</dbReference>
<reference key="2">
    <citation type="submission" date="2011-04" db="EMBL/GenBank/DDBJ databases">
        <title>Complete sequence of chromosome of Haliscomenobacter hydrossis DSM 1100.</title>
        <authorList>
            <consortium name="US DOE Joint Genome Institute (JGI-PGF)"/>
            <person name="Lucas S."/>
            <person name="Han J."/>
            <person name="Lapidus A."/>
            <person name="Bruce D."/>
            <person name="Goodwin L."/>
            <person name="Pitluck S."/>
            <person name="Peters L."/>
            <person name="Kyrpides N."/>
            <person name="Mavromatis K."/>
            <person name="Ivanova N."/>
            <person name="Ovchinnikova G."/>
            <person name="Pagani I."/>
            <person name="Daligault H."/>
            <person name="Detter J.C."/>
            <person name="Han C."/>
            <person name="Land M."/>
            <person name="Hauser L."/>
            <person name="Markowitz V."/>
            <person name="Cheng J.-F."/>
            <person name="Hugenholtz P."/>
            <person name="Woyke T."/>
            <person name="Wu D."/>
            <person name="Verbarg S."/>
            <person name="Frueling A."/>
            <person name="Brambilla E."/>
            <person name="Klenk H.-P."/>
            <person name="Eisen J.A."/>
        </authorList>
    </citation>
    <scope>NUCLEOTIDE SEQUENCE</scope>
    <source>
        <strain>DSM 1100</strain>
    </source>
</reference>